<accession>A0A1I4EK75</accession>
<keyword evidence="2" id="KW-1185">Reference proteome</keyword>
<proteinExistence type="predicted"/>
<gene>
    <name evidence="1" type="ORF">SAMN04488498_12652</name>
</gene>
<name>A0A1I4EK75_9HYPH</name>
<dbReference type="Pfam" id="PF11185">
    <property type="entry name" value="DUF2971"/>
    <property type="match status" value="1"/>
</dbReference>
<evidence type="ECO:0000313" key="1">
    <source>
        <dbReference type="EMBL" id="SFL04967.1"/>
    </source>
</evidence>
<organism evidence="1 2">
    <name type="scientific">Neomesorhizobium albiziae</name>
    <dbReference type="NCBI Taxonomy" id="335020"/>
    <lineage>
        <taxon>Bacteria</taxon>
        <taxon>Pseudomonadati</taxon>
        <taxon>Pseudomonadota</taxon>
        <taxon>Alphaproteobacteria</taxon>
        <taxon>Hyphomicrobiales</taxon>
        <taxon>Phyllobacteriaceae</taxon>
        <taxon>Neomesorhizobium</taxon>
    </lineage>
</organism>
<protein>
    <recommendedName>
        <fullName evidence="3">DUF2971 domain-containing protein</fullName>
    </recommendedName>
</protein>
<dbReference type="Proteomes" id="UP000323300">
    <property type="component" value="Unassembled WGS sequence"/>
</dbReference>
<evidence type="ECO:0000313" key="2">
    <source>
        <dbReference type="Proteomes" id="UP000323300"/>
    </source>
</evidence>
<dbReference type="EMBL" id="FOSL01000026">
    <property type="protein sequence ID" value="SFL04967.1"/>
    <property type="molecule type" value="Genomic_DNA"/>
</dbReference>
<reference evidence="1 2" key="1">
    <citation type="submission" date="2016-10" db="EMBL/GenBank/DDBJ databases">
        <authorList>
            <person name="Varghese N."/>
            <person name="Submissions S."/>
        </authorList>
    </citation>
    <scope>NUCLEOTIDE SEQUENCE [LARGE SCALE GENOMIC DNA]</scope>
    <source>
        <strain evidence="1 2">DSM 21822</strain>
    </source>
</reference>
<dbReference type="AlphaFoldDB" id="A0A1I4EK75"/>
<sequence length="273" mass="30223">MMLYKYVPFERGRQILEGSAVSFTRREFFNDPFDFPAYPQEPQGDPVSGFFANVRAWAKAQTWAEHTGILSLTRTAANPLMWSHYADQHRGLVIGIDAVAAGLTEESRNLIPAQYGSVIYVSRRLAAPFITPPETGIAVGSTYHFPHDHYEKLQRLFLHKPLCWSYEEEVRVVKCLKGVEAEPNGTPSGSFEIIRHDGRATCCYRVPPSAIQELYVGLRAAPEAANVLVDGAKARLPGLAVHDSFLETGSFSIGFKPYGTAEETAVAHANEHA</sequence>
<dbReference type="InterPro" id="IPR021352">
    <property type="entry name" value="DUF2971"/>
</dbReference>
<evidence type="ECO:0008006" key="3">
    <source>
        <dbReference type="Google" id="ProtNLM"/>
    </source>
</evidence>